<comment type="cofactor">
    <cofactor evidence="1">
        <name>heme</name>
        <dbReference type="ChEBI" id="CHEBI:30413"/>
    </cofactor>
</comment>
<dbReference type="GO" id="GO:0016705">
    <property type="term" value="F:oxidoreductase activity, acting on paired donors, with incorporation or reduction of molecular oxygen"/>
    <property type="evidence" value="ECO:0007669"/>
    <property type="project" value="InterPro"/>
</dbReference>
<organism evidence="7 8">
    <name type="scientific">Artemisia annua</name>
    <name type="common">Sweet wormwood</name>
    <dbReference type="NCBI Taxonomy" id="35608"/>
    <lineage>
        <taxon>Eukaryota</taxon>
        <taxon>Viridiplantae</taxon>
        <taxon>Streptophyta</taxon>
        <taxon>Embryophyta</taxon>
        <taxon>Tracheophyta</taxon>
        <taxon>Spermatophyta</taxon>
        <taxon>Magnoliopsida</taxon>
        <taxon>eudicotyledons</taxon>
        <taxon>Gunneridae</taxon>
        <taxon>Pentapetalae</taxon>
        <taxon>asterids</taxon>
        <taxon>campanulids</taxon>
        <taxon>Asterales</taxon>
        <taxon>Asteraceae</taxon>
        <taxon>Asteroideae</taxon>
        <taxon>Anthemideae</taxon>
        <taxon>Artemisiinae</taxon>
        <taxon>Artemisia</taxon>
    </lineage>
</organism>
<evidence type="ECO:0000256" key="6">
    <source>
        <dbReference type="SAM" id="Phobius"/>
    </source>
</evidence>
<name>A0A2U1MA62_ARTAN</name>
<dbReference type="EMBL" id="PKPP01005992">
    <property type="protein sequence ID" value="PWA58106.1"/>
    <property type="molecule type" value="Genomic_DNA"/>
</dbReference>
<accession>A0A2U1MA62</accession>
<keyword evidence="6" id="KW-0472">Membrane</keyword>
<dbReference type="Pfam" id="PF00067">
    <property type="entry name" value="p450"/>
    <property type="match status" value="1"/>
</dbReference>
<dbReference type="SUPFAM" id="SSF48264">
    <property type="entry name" value="Cytochrome P450"/>
    <property type="match status" value="1"/>
</dbReference>
<keyword evidence="4" id="KW-0560">Oxidoreductase</keyword>
<comment type="caution">
    <text evidence="7">The sequence shown here is derived from an EMBL/GenBank/DDBJ whole genome shotgun (WGS) entry which is preliminary data.</text>
</comment>
<protein>
    <submittedName>
        <fullName evidence="7">Cytochrome P450</fullName>
    </submittedName>
</protein>
<comment type="similarity">
    <text evidence="2">Belongs to the cytochrome P450 family.</text>
</comment>
<dbReference type="InterPro" id="IPR036396">
    <property type="entry name" value="Cyt_P450_sf"/>
</dbReference>
<keyword evidence="8" id="KW-1185">Reference proteome</keyword>
<gene>
    <name evidence="7" type="ORF">CTI12_AA401400</name>
</gene>
<keyword evidence="5" id="KW-0408">Iron</keyword>
<feature type="transmembrane region" description="Helical" evidence="6">
    <location>
        <begin position="12"/>
        <end position="29"/>
    </location>
</feature>
<reference evidence="7 8" key="1">
    <citation type="journal article" date="2018" name="Mol. Plant">
        <title>The genome of Artemisia annua provides insight into the evolution of Asteraceae family and artemisinin biosynthesis.</title>
        <authorList>
            <person name="Shen Q."/>
            <person name="Zhang L."/>
            <person name="Liao Z."/>
            <person name="Wang S."/>
            <person name="Yan T."/>
            <person name="Shi P."/>
            <person name="Liu M."/>
            <person name="Fu X."/>
            <person name="Pan Q."/>
            <person name="Wang Y."/>
            <person name="Lv Z."/>
            <person name="Lu X."/>
            <person name="Zhang F."/>
            <person name="Jiang W."/>
            <person name="Ma Y."/>
            <person name="Chen M."/>
            <person name="Hao X."/>
            <person name="Li L."/>
            <person name="Tang Y."/>
            <person name="Lv G."/>
            <person name="Zhou Y."/>
            <person name="Sun X."/>
            <person name="Brodelius P.E."/>
            <person name="Rose J.K.C."/>
            <person name="Tang K."/>
        </authorList>
    </citation>
    <scope>NUCLEOTIDE SEQUENCE [LARGE SCALE GENOMIC DNA]</scope>
    <source>
        <strain evidence="8">cv. Huhao1</strain>
        <tissue evidence="7">Leaf</tissue>
    </source>
</reference>
<evidence type="ECO:0000313" key="7">
    <source>
        <dbReference type="EMBL" id="PWA58106.1"/>
    </source>
</evidence>
<dbReference type="InterPro" id="IPR001128">
    <property type="entry name" value="Cyt_P450"/>
</dbReference>
<dbReference type="STRING" id="35608.A0A2U1MA62"/>
<keyword evidence="6" id="KW-0812">Transmembrane</keyword>
<evidence type="ECO:0000313" key="8">
    <source>
        <dbReference type="Proteomes" id="UP000245207"/>
    </source>
</evidence>
<dbReference type="Proteomes" id="UP000245207">
    <property type="component" value="Unassembled WGS sequence"/>
</dbReference>
<evidence type="ECO:0000256" key="1">
    <source>
        <dbReference type="ARBA" id="ARBA00001971"/>
    </source>
</evidence>
<keyword evidence="6" id="KW-1133">Transmembrane helix</keyword>
<proteinExistence type="inferred from homology"/>
<sequence>METYMDFFSNSIFSHVIAPLFLLLILQYINNRQQKYGKTTTRFHPYGGTKLHQLINYTTLYHYMTDLASKHKTSRIYNPFHTEVYTVDPANLEYILKTNFENYGKGPYIYDMMNDLLGDGIFTVDGNKWREQRKDLFMKTTTDSIFKVGFGIDLDIMSGTKEEGIIFSRAFDDANTLTIERFIDKSWKIKKFLNIGSETKLKKNVEVIDEFVYKVIQMKIEQMHKLEEEFSLKKEDILSRFVQINDNDPKYLRDIILNYVLAGKDPIAISLSWLIYMLCKHPEMQDKVAKEIKEATNVSEEITYVEDFVALL</sequence>
<evidence type="ECO:0000256" key="4">
    <source>
        <dbReference type="ARBA" id="ARBA00023002"/>
    </source>
</evidence>
<evidence type="ECO:0000256" key="5">
    <source>
        <dbReference type="ARBA" id="ARBA00023004"/>
    </source>
</evidence>
<dbReference type="PANTHER" id="PTHR24296">
    <property type="entry name" value="CYTOCHROME P450"/>
    <property type="match status" value="1"/>
</dbReference>
<dbReference type="Gene3D" id="1.10.630.10">
    <property type="entry name" value="Cytochrome P450"/>
    <property type="match status" value="1"/>
</dbReference>
<dbReference type="GO" id="GO:0004497">
    <property type="term" value="F:monooxygenase activity"/>
    <property type="evidence" value="ECO:0007669"/>
    <property type="project" value="InterPro"/>
</dbReference>
<evidence type="ECO:0000256" key="2">
    <source>
        <dbReference type="ARBA" id="ARBA00010617"/>
    </source>
</evidence>
<dbReference type="AlphaFoldDB" id="A0A2U1MA62"/>
<evidence type="ECO:0000256" key="3">
    <source>
        <dbReference type="ARBA" id="ARBA00022723"/>
    </source>
</evidence>
<dbReference type="GO" id="GO:0020037">
    <property type="term" value="F:heme binding"/>
    <property type="evidence" value="ECO:0007669"/>
    <property type="project" value="InterPro"/>
</dbReference>
<dbReference type="OrthoDB" id="1470350at2759"/>
<keyword evidence="3" id="KW-0479">Metal-binding</keyword>
<dbReference type="GO" id="GO:0005506">
    <property type="term" value="F:iron ion binding"/>
    <property type="evidence" value="ECO:0007669"/>
    <property type="project" value="InterPro"/>
</dbReference>